<feature type="region of interest" description="Disordered" evidence="4">
    <location>
        <begin position="1"/>
        <end position="68"/>
    </location>
</feature>
<proteinExistence type="predicted"/>
<dbReference type="RefSeq" id="WP_345039939.1">
    <property type="nucleotide sequence ID" value="NZ_BAABBA010000007.1"/>
</dbReference>
<dbReference type="PANTHER" id="PTHR24421">
    <property type="entry name" value="NITRATE/NITRITE SENSOR PROTEIN NARX-RELATED"/>
    <property type="match status" value="1"/>
</dbReference>
<dbReference type="InterPro" id="IPR003594">
    <property type="entry name" value="HATPase_dom"/>
</dbReference>
<feature type="compositionally biased region" description="Polar residues" evidence="4">
    <location>
        <begin position="603"/>
        <end position="621"/>
    </location>
</feature>
<feature type="compositionally biased region" description="Low complexity" evidence="4">
    <location>
        <begin position="53"/>
        <end position="63"/>
    </location>
</feature>
<dbReference type="Pfam" id="PF01590">
    <property type="entry name" value="GAF"/>
    <property type="match status" value="1"/>
</dbReference>
<dbReference type="InterPro" id="IPR003018">
    <property type="entry name" value="GAF"/>
</dbReference>
<dbReference type="PANTHER" id="PTHR24421:SF56">
    <property type="entry name" value="OXYGEN SENSOR HISTIDINE KINASE RESPONSE REGULATOR DOST"/>
    <property type="match status" value="1"/>
</dbReference>
<dbReference type="Gene3D" id="1.20.5.1930">
    <property type="match status" value="1"/>
</dbReference>
<feature type="domain" description="GAF" evidence="5">
    <location>
        <begin position="254"/>
        <end position="397"/>
    </location>
</feature>
<dbReference type="InterPro" id="IPR050482">
    <property type="entry name" value="Sensor_HK_TwoCompSys"/>
</dbReference>
<evidence type="ECO:0000256" key="3">
    <source>
        <dbReference type="ARBA" id="ARBA00023012"/>
    </source>
</evidence>
<dbReference type="Proteomes" id="UP001499841">
    <property type="component" value="Unassembled WGS sequence"/>
</dbReference>
<evidence type="ECO:0000313" key="6">
    <source>
        <dbReference type="EMBL" id="GAA4287366.1"/>
    </source>
</evidence>
<dbReference type="SUPFAM" id="SSF55874">
    <property type="entry name" value="ATPase domain of HSP90 chaperone/DNA topoisomerase II/histidine kinase"/>
    <property type="match status" value="1"/>
</dbReference>
<feature type="region of interest" description="Disordered" evidence="4">
    <location>
        <begin position="601"/>
        <end position="621"/>
    </location>
</feature>
<protein>
    <submittedName>
        <fullName evidence="6">Two-component system sensor histidine kinase</fullName>
    </submittedName>
</protein>
<evidence type="ECO:0000256" key="2">
    <source>
        <dbReference type="ARBA" id="ARBA00022777"/>
    </source>
</evidence>
<dbReference type="CDD" id="cd16917">
    <property type="entry name" value="HATPase_UhpB-NarQ-NarX-like"/>
    <property type="match status" value="1"/>
</dbReference>
<keyword evidence="2 6" id="KW-0418">Kinase</keyword>
<dbReference type="Pfam" id="PF02518">
    <property type="entry name" value="HATPase_c"/>
    <property type="match status" value="1"/>
</dbReference>
<dbReference type="Gene3D" id="3.30.565.10">
    <property type="entry name" value="Histidine kinase-like ATPase, C-terminal domain"/>
    <property type="match status" value="1"/>
</dbReference>
<name>A0ABP8ETS7_9MICO</name>
<feature type="compositionally biased region" description="Low complexity" evidence="4">
    <location>
        <begin position="18"/>
        <end position="33"/>
    </location>
</feature>
<dbReference type="Pfam" id="PF13185">
    <property type="entry name" value="GAF_2"/>
    <property type="match status" value="1"/>
</dbReference>
<keyword evidence="1" id="KW-0808">Transferase</keyword>
<accession>A0ABP8ETS7</accession>
<dbReference type="SMART" id="SM00065">
    <property type="entry name" value="GAF"/>
    <property type="match status" value="2"/>
</dbReference>
<dbReference type="GO" id="GO:0016301">
    <property type="term" value="F:kinase activity"/>
    <property type="evidence" value="ECO:0007669"/>
    <property type="project" value="UniProtKB-KW"/>
</dbReference>
<evidence type="ECO:0000313" key="7">
    <source>
        <dbReference type="Proteomes" id="UP001499841"/>
    </source>
</evidence>
<dbReference type="InterPro" id="IPR029016">
    <property type="entry name" value="GAF-like_dom_sf"/>
</dbReference>
<comment type="caution">
    <text evidence="6">The sequence shown here is derived from an EMBL/GenBank/DDBJ whole genome shotgun (WGS) entry which is preliminary data.</text>
</comment>
<keyword evidence="3" id="KW-0902">Two-component regulatory system</keyword>
<feature type="compositionally biased region" description="Basic and acidic residues" evidence="4">
    <location>
        <begin position="36"/>
        <end position="48"/>
    </location>
</feature>
<evidence type="ECO:0000256" key="1">
    <source>
        <dbReference type="ARBA" id="ARBA00022679"/>
    </source>
</evidence>
<evidence type="ECO:0000256" key="4">
    <source>
        <dbReference type="SAM" id="MobiDB-lite"/>
    </source>
</evidence>
<dbReference type="InterPro" id="IPR036890">
    <property type="entry name" value="HATPase_C_sf"/>
</dbReference>
<dbReference type="Gene3D" id="3.30.450.40">
    <property type="match status" value="2"/>
</dbReference>
<organism evidence="6 7">
    <name type="scientific">Georgenia daeguensis</name>
    <dbReference type="NCBI Taxonomy" id="908355"/>
    <lineage>
        <taxon>Bacteria</taxon>
        <taxon>Bacillati</taxon>
        <taxon>Actinomycetota</taxon>
        <taxon>Actinomycetes</taxon>
        <taxon>Micrococcales</taxon>
        <taxon>Bogoriellaceae</taxon>
        <taxon>Georgenia</taxon>
    </lineage>
</organism>
<dbReference type="SUPFAM" id="SSF55781">
    <property type="entry name" value="GAF domain-like"/>
    <property type="match status" value="2"/>
</dbReference>
<reference evidence="7" key="1">
    <citation type="journal article" date="2019" name="Int. J. Syst. Evol. Microbiol.">
        <title>The Global Catalogue of Microorganisms (GCM) 10K type strain sequencing project: providing services to taxonomists for standard genome sequencing and annotation.</title>
        <authorList>
            <consortium name="The Broad Institute Genomics Platform"/>
            <consortium name="The Broad Institute Genome Sequencing Center for Infectious Disease"/>
            <person name="Wu L."/>
            <person name="Ma J."/>
        </authorList>
    </citation>
    <scope>NUCLEOTIDE SEQUENCE [LARGE SCALE GENOMIC DNA]</scope>
    <source>
        <strain evidence="7">JCM 17459</strain>
    </source>
</reference>
<dbReference type="EMBL" id="BAABBA010000007">
    <property type="protein sequence ID" value="GAA4287366.1"/>
    <property type="molecule type" value="Genomic_DNA"/>
</dbReference>
<keyword evidence="7" id="KW-1185">Reference proteome</keyword>
<feature type="domain" description="GAF" evidence="5">
    <location>
        <begin position="89"/>
        <end position="233"/>
    </location>
</feature>
<evidence type="ECO:0000259" key="5">
    <source>
        <dbReference type="SMART" id="SM00065"/>
    </source>
</evidence>
<dbReference type="InterPro" id="IPR011712">
    <property type="entry name" value="Sig_transdc_His_kin_sub3_dim/P"/>
</dbReference>
<gene>
    <name evidence="6" type="ORF">GCM10022262_17250</name>
</gene>
<dbReference type="Pfam" id="PF07730">
    <property type="entry name" value="HisKA_3"/>
    <property type="match status" value="1"/>
</dbReference>
<sequence length="621" mass="65863">MSIDDAARCPVAHGGAGSPAPGTAAATGATGAPRRARGDLSRRPDDRPYTGPAKAVDAAGASADTRPHTLATNTSSLLGAALNLTAQLDVREALRHFVDRAARLTGARYAALGVLDNRGETTAFVQVGMTEAEQEILGHPPRGNGVLGAIPVDGPLLLEDLTEHPDFGGFPEGHPPMHSFLGVPVRVQEKVYGRLYLAEKDGGFTQRDAEDMMSLAEAAAVAVENARLYTEARNRERWIAVSQDITTTLLEGTEEEEALEMIAARLREVAEADTALIVLPSVGTSWVCEIADGYRAGQLVGLVFPPDGRAMTVLKEGTGMIVDSLTRLRTLRLNELAHFGPALYAPMMLRGEGRGVILLLRRVGEPEFDRSDLMMAESVAGQAALALELAAARHAQDVASLLDERARIARDLHDLAIQQLFATGMQLASARTAMAERGEHALANLLEESLTSVDESVKQIRAIVHSLREPDAAVVLVERLRREASLARTSLGFAPSLIIEVDGTPITDDQAQADLITQIDDRVGADIADDVVAVVREGMVNAAKHAKASSVRAHVSVLGSGFTGRIVVDVTDDGLGVPPSLSRRSGLGNLAARARRHGGTFSIGRTESGTGSQVSWQVPLT</sequence>